<reference evidence="4" key="2">
    <citation type="submission" date="2021-01" db="EMBL/GenBank/DDBJ databases">
        <authorList>
            <person name="Schikora-Tamarit M.A."/>
        </authorList>
    </citation>
    <scope>NUCLEOTIDE SEQUENCE</scope>
    <source>
        <strain evidence="4">CBS6341</strain>
    </source>
</reference>
<name>A0A9P8PZ31_9ASCO</name>
<accession>A0A9P8PZ31</accession>
<dbReference type="InterPro" id="IPR012981">
    <property type="entry name" value="PIH1_N"/>
</dbReference>
<dbReference type="AlphaFoldDB" id="A0A9P8PZ31"/>
<dbReference type="PANTHER" id="PTHR22997:SF0">
    <property type="entry name" value="PIH1 DOMAIN-CONTAINING PROTEIN 1"/>
    <property type="match status" value="1"/>
</dbReference>
<dbReference type="Pfam" id="PF08190">
    <property type="entry name" value="PIH1"/>
    <property type="match status" value="1"/>
</dbReference>
<dbReference type="GO" id="GO:0005737">
    <property type="term" value="C:cytoplasm"/>
    <property type="evidence" value="ECO:0007669"/>
    <property type="project" value="TreeGrafter"/>
</dbReference>
<dbReference type="InterPro" id="IPR041441">
    <property type="entry name" value="Pih1_CS_Ascomycota"/>
</dbReference>
<feature type="domain" description="PIH1 N-terminal" evidence="2">
    <location>
        <begin position="9"/>
        <end position="155"/>
    </location>
</feature>
<evidence type="ECO:0000313" key="5">
    <source>
        <dbReference type="Proteomes" id="UP000769528"/>
    </source>
</evidence>
<dbReference type="GO" id="GO:0000492">
    <property type="term" value="P:box C/D snoRNP assembly"/>
    <property type="evidence" value="ECO:0007669"/>
    <property type="project" value="TreeGrafter"/>
</dbReference>
<evidence type="ECO:0008006" key="6">
    <source>
        <dbReference type="Google" id="ProtNLM"/>
    </source>
</evidence>
<dbReference type="GO" id="GO:1990904">
    <property type="term" value="C:ribonucleoprotein complex"/>
    <property type="evidence" value="ECO:0007669"/>
    <property type="project" value="TreeGrafter"/>
</dbReference>
<reference evidence="4" key="1">
    <citation type="journal article" date="2021" name="Open Biol.">
        <title>Shared evolutionary footprints suggest mitochondrial oxidative damage underlies multiple complex I losses in fungi.</title>
        <authorList>
            <person name="Schikora-Tamarit M.A."/>
            <person name="Marcet-Houben M."/>
            <person name="Nosek J."/>
            <person name="Gabaldon T."/>
        </authorList>
    </citation>
    <scope>NUCLEOTIDE SEQUENCE</scope>
    <source>
        <strain evidence="4">CBS6341</strain>
    </source>
</reference>
<comment type="caution">
    <text evidence="4">The sequence shown here is derived from an EMBL/GenBank/DDBJ whole genome shotgun (WGS) entry which is preliminary data.</text>
</comment>
<sequence length="336" mass="38856">MLKTYQEIQNDTLELTPRAGFVVKTRLAESTSTPDRKQGTKVFINVCSDDNVPLPEIPYSPEVVFPLIMENKWEIPIVTSEERAAKDKKGELAYVYDCIISTKSMRWIQLDNGLREILVEWCLESCEIRSNIRLSRESISTPKMVSKGHIPNLKILKSDLDLNRLNKEFEKGNNLKEEPQRILEAKRLNNERTELLNEESHVDIFNLNKEQSQTSSVTKPLIEEINDMSLENNPKRKNINAQKLEEKKLDKLKFETTISKIDLNGFKLKIEIKSQITSSLDYDLELVRATNTLVLKNLSRDYTARNFELPLPSIFSDPEIKTFFSSKNFTLIIFVK</sequence>
<dbReference type="OrthoDB" id="5135119at2759"/>
<dbReference type="EMBL" id="JAEUBF010000206">
    <property type="protein sequence ID" value="KAH3679914.1"/>
    <property type="molecule type" value="Genomic_DNA"/>
</dbReference>
<proteinExistence type="inferred from homology"/>
<evidence type="ECO:0000259" key="3">
    <source>
        <dbReference type="Pfam" id="PF18482"/>
    </source>
</evidence>
<dbReference type="Gene3D" id="2.60.40.4160">
    <property type="match status" value="1"/>
</dbReference>
<evidence type="ECO:0000259" key="2">
    <source>
        <dbReference type="Pfam" id="PF08190"/>
    </source>
</evidence>
<keyword evidence="5" id="KW-1185">Reference proteome</keyword>
<organism evidence="4 5">
    <name type="scientific">Wickerhamomyces mucosus</name>
    <dbReference type="NCBI Taxonomy" id="1378264"/>
    <lineage>
        <taxon>Eukaryota</taxon>
        <taxon>Fungi</taxon>
        <taxon>Dikarya</taxon>
        <taxon>Ascomycota</taxon>
        <taxon>Saccharomycotina</taxon>
        <taxon>Saccharomycetes</taxon>
        <taxon>Phaffomycetales</taxon>
        <taxon>Wickerhamomycetaceae</taxon>
        <taxon>Wickerhamomyces</taxon>
    </lineage>
</organism>
<dbReference type="GO" id="GO:0097255">
    <property type="term" value="C:R2TP complex"/>
    <property type="evidence" value="ECO:0007669"/>
    <property type="project" value="TreeGrafter"/>
</dbReference>
<dbReference type="GO" id="GO:0006364">
    <property type="term" value="P:rRNA processing"/>
    <property type="evidence" value="ECO:0007669"/>
    <property type="project" value="TreeGrafter"/>
</dbReference>
<feature type="domain" description="Pih1 Ascomycota CS" evidence="3">
    <location>
        <begin position="251"/>
        <end position="335"/>
    </location>
</feature>
<dbReference type="InterPro" id="IPR050734">
    <property type="entry name" value="PIH1/Kintoun_subfamily"/>
</dbReference>
<gene>
    <name evidence="4" type="ORF">WICMUC_000657</name>
</gene>
<dbReference type="Pfam" id="PF18482">
    <property type="entry name" value="Pih1_fungal_CS"/>
    <property type="match status" value="1"/>
</dbReference>
<comment type="similarity">
    <text evidence="1">Belongs to the PIH1 family.</text>
</comment>
<evidence type="ECO:0000256" key="1">
    <source>
        <dbReference type="ARBA" id="ARBA00008511"/>
    </source>
</evidence>
<dbReference type="Proteomes" id="UP000769528">
    <property type="component" value="Unassembled WGS sequence"/>
</dbReference>
<protein>
    <recommendedName>
        <fullName evidence="6">PIH1 N-terminal domain-containing protein</fullName>
    </recommendedName>
</protein>
<dbReference type="PANTHER" id="PTHR22997">
    <property type="entry name" value="PIH1 DOMAIN-CONTAINING PROTEIN 1"/>
    <property type="match status" value="1"/>
</dbReference>
<evidence type="ECO:0000313" key="4">
    <source>
        <dbReference type="EMBL" id="KAH3679914.1"/>
    </source>
</evidence>